<keyword evidence="2" id="KW-0201">Cytochrome c-type biogenesis</keyword>
<feature type="transmembrane region" description="Helical" evidence="3">
    <location>
        <begin position="121"/>
        <end position="141"/>
    </location>
</feature>
<feature type="transmembrane region" description="Helical" evidence="3">
    <location>
        <begin position="236"/>
        <end position="253"/>
    </location>
</feature>
<dbReference type="BioCyc" id="PSP1104324:GJSN-771-MONOMER"/>
<feature type="transmembrane region" description="Helical" evidence="3">
    <location>
        <begin position="387"/>
        <end position="408"/>
    </location>
</feature>
<keyword evidence="3" id="KW-0812">Transmembrane</keyword>
<dbReference type="STRING" id="1104324.P186_0787"/>
<keyword evidence="3" id="KW-1133">Transmembrane helix</keyword>
<organism evidence="5 6">
    <name type="scientific">Pyrobaculum ferrireducens</name>
    <dbReference type="NCBI Taxonomy" id="1104324"/>
    <lineage>
        <taxon>Archaea</taxon>
        <taxon>Thermoproteota</taxon>
        <taxon>Thermoprotei</taxon>
        <taxon>Thermoproteales</taxon>
        <taxon>Thermoproteaceae</taxon>
        <taxon>Pyrobaculum</taxon>
    </lineage>
</organism>
<feature type="transmembrane region" description="Helical" evidence="3">
    <location>
        <begin position="205"/>
        <end position="224"/>
    </location>
</feature>
<feature type="transmembrane region" description="Helical" evidence="3">
    <location>
        <begin position="329"/>
        <end position="348"/>
    </location>
</feature>
<proteinExistence type="inferred from homology"/>
<dbReference type="KEGG" id="pyr:P186_0787"/>
<sequence>MASPRLILAKAAPYASAVSIALWLFYLSRFVLLDTSFLDVYANTSWGMPLYYRAAASLVNIGGIMLYISAVLGAAALALRSWRLSAASAAFLASAAYWEAFSRWTTGGPGIGLNPLLRNLWALPHPLLVITSYALVVAAFLEPRARGRLGVLAWVFSTAGLAAGAYWSYTTFGWGGYWAWDPVETSVFVIWLFLTAWVHGGGQGALAMSLSGVFLTMAVTYSGVSPLHSFAGAESAGRWLMAPSIAAFLYGLYKLRLERGGLYSYVPPLAVGVYIYWLLAAPTLAQFLGLSVAIPSGDSAVALIHPVLVPAVFAAFYAIARWRFSARLAAAYIAASLAAGAAAAAAGIRWSPLSSPLTNAAVLSLAFSSPLPLASAALVFRKDAARSVAHVGFVVLAVGVALSGPYAYHTQYGVVVPLDVEKPTLVPLQTPYGPEALGVEVRGWRLEGPKELVSIPPYLSRFVSGDLAAYMGVWRLPLRFAEVQLNGTRYVVAFGNFTPGLHTIGGYWLYVNSTASTPAGRLLVAALGLGERPLLFSPQRLDALSAFAVCGPNATSLNLLEERVRLSVGGREVEVAARYEAAGEFKLVRGLIHGVAAVPRGLDDIYIAVTPEVAVVGNVSYTRLALELARRDVEACLPMGAWMLLSTYSGRPLGAGEVEELLRYNPQGYVAMIKIIPMVQLVWTGAALLVAGGLLYLRKGHVA</sequence>
<feature type="transmembrane region" description="Helical" evidence="3">
    <location>
        <begin position="179"/>
        <end position="198"/>
    </location>
</feature>
<dbReference type="RefSeq" id="WP_014288061.1">
    <property type="nucleotide sequence ID" value="NC_016645.1"/>
</dbReference>
<keyword evidence="6" id="KW-1185">Reference proteome</keyword>
<feature type="transmembrane region" description="Helical" evidence="3">
    <location>
        <begin position="360"/>
        <end position="380"/>
    </location>
</feature>
<name>G7VAJ4_9CREN</name>
<dbReference type="Proteomes" id="UP000005867">
    <property type="component" value="Chromosome"/>
</dbReference>
<dbReference type="InterPro" id="IPR003567">
    <property type="entry name" value="Cyt_c_biogenesis"/>
</dbReference>
<dbReference type="HOGENOM" id="CLU_382045_0_0_2"/>
<comment type="similarity">
    <text evidence="1">Belongs to the CcmF/CycK/Ccl1/NrfE/CcsA family.</text>
</comment>
<keyword evidence="3" id="KW-0472">Membrane</keyword>
<evidence type="ECO:0000256" key="1">
    <source>
        <dbReference type="ARBA" id="ARBA00009186"/>
    </source>
</evidence>
<evidence type="ECO:0000313" key="6">
    <source>
        <dbReference type="Proteomes" id="UP000005867"/>
    </source>
</evidence>
<dbReference type="OrthoDB" id="15291at2157"/>
<feature type="transmembrane region" description="Helical" evidence="3">
    <location>
        <begin position="84"/>
        <end position="101"/>
    </location>
</feature>
<evidence type="ECO:0000256" key="2">
    <source>
        <dbReference type="ARBA" id="ARBA00022748"/>
    </source>
</evidence>
<feature type="transmembrane region" description="Helical" evidence="3">
    <location>
        <begin position="300"/>
        <end position="320"/>
    </location>
</feature>
<dbReference type="GO" id="GO:0020037">
    <property type="term" value="F:heme binding"/>
    <property type="evidence" value="ECO:0007669"/>
    <property type="project" value="InterPro"/>
</dbReference>
<feature type="domain" description="Cytochrome c assembly protein" evidence="4">
    <location>
        <begin position="151"/>
        <end position="201"/>
    </location>
</feature>
<dbReference type="GO" id="GO:0016020">
    <property type="term" value="C:membrane"/>
    <property type="evidence" value="ECO:0007669"/>
    <property type="project" value="InterPro"/>
</dbReference>
<dbReference type="Pfam" id="PF01578">
    <property type="entry name" value="Cytochrom_C_asm"/>
    <property type="match status" value="1"/>
</dbReference>
<dbReference type="InterPro" id="IPR002541">
    <property type="entry name" value="Cyt_c_assembly"/>
</dbReference>
<dbReference type="PANTHER" id="PTHR43653">
    <property type="entry name" value="CYTOCHROME C ASSEMBLY PROTEIN-RELATED"/>
    <property type="match status" value="1"/>
</dbReference>
<feature type="transmembrane region" description="Helical" evidence="3">
    <location>
        <begin position="12"/>
        <end position="32"/>
    </location>
</feature>
<feature type="transmembrane region" description="Helical" evidence="3">
    <location>
        <begin position="675"/>
        <end position="697"/>
    </location>
</feature>
<dbReference type="eggNOG" id="arCOG00268">
    <property type="taxonomic scope" value="Archaea"/>
</dbReference>
<accession>G7VAJ4</accession>
<dbReference type="GO" id="GO:0017004">
    <property type="term" value="P:cytochrome complex assembly"/>
    <property type="evidence" value="ECO:0007669"/>
    <property type="project" value="UniProtKB-KW"/>
</dbReference>
<reference evidence="5 6" key="1">
    <citation type="journal article" date="2012" name="J. Bacteriol.">
        <title>Complete genome sequence of strain 1860, a crenarchaeon of the genus pyrobaculum able to grow with various electron acceptors.</title>
        <authorList>
            <person name="Mardanov A.V."/>
            <person name="Gumerov V.M."/>
            <person name="Slobodkina G.B."/>
            <person name="Beletsky A.V."/>
            <person name="Bonch-Osmolovskaya E.A."/>
            <person name="Ravin N.V."/>
            <person name="Skryabin K.G."/>
        </authorList>
    </citation>
    <scope>NUCLEOTIDE SEQUENCE [LARGE SCALE GENOMIC DNA]</scope>
    <source>
        <strain evidence="5 6">1860</strain>
    </source>
</reference>
<evidence type="ECO:0000259" key="4">
    <source>
        <dbReference type="Pfam" id="PF01578"/>
    </source>
</evidence>
<dbReference type="AlphaFoldDB" id="G7VAJ4"/>
<dbReference type="EMBL" id="CP003098">
    <property type="protein sequence ID" value="AET32233.1"/>
    <property type="molecule type" value="Genomic_DNA"/>
</dbReference>
<dbReference type="GeneID" id="11595049"/>
<feature type="transmembrane region" description="Helical" evidence="3">
    <location>
        <begin position="148"/>
        <end position="167"/>
    </location>
</feature>
<feature type="transmembrane region" description="Helical" evidence="3">
    <location>
        <begin position="52"/>
        <end position="77"/>
    </location>
</feature>
<evidence type="ECO:0000256" key="3">
    <source>
        <dbReference type="SAM" id="Phobius"/>
    </source>
</evidence>
<protein>
    <submittedName>
        <fullName evidence="5">Cytochrome C-type biogenesis protein, probable</fullName>
    </submittedName>
</protein>
<evidence type="ECO:0000313" key="5">
    <source>
        <dbReference type="EMBL" id="AET32233.1"/>
    </source>
</evidence>
<dbReference type="PANTHER" id="PTHR43653:SF1">
    <property type="entry name" value="CYTOCHROME C-TYPE BIOGENESIS PROTEIN CCMF"/>
    <property type="match status" value="1"/>
</dbReference>
<dbReference type="GO" id="GO:0015232">
    <property type="term" value="F:heme transmembrane transporter activity"/>
    <property type="evidence" value="ECO:0007669"/>
    <property type="project" value="InterPro"/>
</dbReference>
<gene>
    <name evidence="5" type="ORF">P186_0787</name>
</gene>